<feature type="domain" description="Organic solvent tolerance-like N-terminal" evidence="6">
    <location>
        <begin position="30"/>
        <end position="139"/>
    </location>
</feature>
<dbReference type="PANTHER" id="PTHR36504">
    <property type="entry name" value="LIPOPOLYSACCHARIDE EXPORT SYSTEM PROTEIN LPTA"/>
    <property type="match status" value="1"/>
</dbReference>
<evidence type="ECO:0000259" key="6">
    <source>
        <dbReference type="Pfam" id="PF03968"/>
    </source>
</evidence>
<dbReference type="GO" id="GO:0017089">
    <property type="term" value="F:glycolipid transfer activity"/>
    <property type="evidence" value="ECO:0007669"/>
    <property type="project" value="TreeGrafter"/>
</dbReference>
<keyword evidence="2 5" id="KW-0732">Signal</keyword>
<dbReference type="Gene3D" id="2.60.450.10">
    <property type="entry name" value="Lipopolysaccharide (LPS) transport protein A like domain"/>
    <property type="match status" value="1"/>
</dbReference>
<evidence type="ECO:0000256" key="4">
    <source>
        <dbReference type="SAM" id="MobiDB-lite"/>
    </source>
</evidence>
<feature type="chain" id="PRO_5019726860" evidence="5">
    <location>
        <begin position="21"/>
        <end position="163"/>
    </location>
</feature>
<dbReference type="GO" id="GO:0001530">
    <property type="term" value="F:lipopolysaccharide binding"/>
    <property type="evidence" value="ECO:0007669"/>
    <property type="project" value="InterPro"/>
</dbReference>
<evidence type="ECO:0000256" key="1">
    <source>
        <dbReference type="ARBA" id="ARBA00022448"/>
    </source>
</evidence>
<dbReference type="NCBIfam" id="TIGR03002">
    <property type="entry name" value="outer_YhbN_LptA"/>
    <property type="match status" value="1"/>
</dbReference>
<protein>
    <submittedName>
        <fullName evidence="7">LptA, protein essential for LPS transport across the periplasm</fullName>
    </submittedName>
</protein>
<proteinExistence type="predicted"/>
<name>A0A486XPK7_9GAMM</name>
<dbReference type="GO" id="GO:0030288">
    <property type="term" value="C:outer membrane-bounded periplasmic space"/>
    <property type="evidence" value="ECO:0007669"/>
    <property type="project" value="TreeGrafter"/>
</dbReference>
<evidence type="ECO:0000256" key="2">
    <source>
        <dbReference type="ARBA" id="ARBA00022729"/>
    </source>
</evidence>
<dbReference type="InterPro" id="IPR005653">
    <property type="entry name" value="OstA-like_N"/>
</dbReference>
<dbReference type="EMBL" id="CAAJGR010000094">
    <property type="protein sequence ID" value="VHO04170.1"/>
    <property type="molecule type" value="Genomic_DNA"/>
</dbReference>
<evidence type="ECO:0000256" key="3">
    <source>
        <dbReference type="ARBA" id="ARBA00022764"/>
    </source>
</evidence>
<dbReference type="PANTHER" id="PTHR36504:SF1">
    <property type="entry name" value="LIPOPOLYSACCHARIDE EXPORT SYSTEM PROTEIN LPTA"/>
    <property type="match status" value="1"/>
</dbReference>
<dbReference type="GO" id="GO:0009279">
    <property type="term" value="C:cell outer membrane"/>
    <property type="evidence" value="ECO:0007669"/>
    <property type="project" value="TreeGrafter"/>
</dbReference>
<dbReference type="GO" id="GO:0015920">
    <property type="term" value="P:lipopolysaccharide transport"/>
    <property type="evidence" value="ECO:0007669"/>
    <property type="project" value="InterPro"/>
</dbReference>
<dbReference type="InterPro" id="IPR014340">
    <property type="entry name" value="LptA"/>
</dbReference>
<gene>
    <name evidence="7" type="ORF">BAL341_1774</name>
</gene>
<keyword evidence="3" id="KW-0574">Periplasm</keyword>
<dbReference type="AlphaFoldDB" id="A0A486XPK7"/>
<dbReference type="Pfam" id="PF03968">
    <property type="entry name" value="LptD_N"/>
    <property type="match status" value="1"/>
</dbReference>
<feature type="signal peptide" evidence="5">
    <location>
        <begin position="1"/>
        <end position="20"/>
    </location>
</feature>
<reference evidence="7" key="1">
    <citation type="submission" date="2019-04" db="EMBL/GenBank/DDBJ databases">
        <authorList>
            <person name="Brambilla D."/>
        </authorList>
    </citation>
    <scope>NUCLEOTIDE SEQUENCE</scope>
    <source>
        <strain evidence="7">BAL1</strain>
    </source>
</reference>
<keyword evidence="1" id="KW-0813">Transport</keyword>
<feature type="region of interest" description="Disordered" evidence="4">
    <location>
        <begin position="142"/>
        <end position="163"/>
    </location>
</feature>
<accession>A0A486XPK7</accession>
<evidence type="ECO:0000256" key="5">
    <source>
        <dbReference type="SAM" id="SignalP"/>
    </source>
</evidence>
<evidence type="ECO:0000313" key="7">
    <source>
        <dbReference type="EMBL" id="VHO04170.1"/>
    </source>
</evidence>
<dbReference type="InterPro" id="IPR052037">
    <property type="entry name" value="LPS_export_LptA"/>
</dbReference>
<organism evidence="7">
    <name type="scientific">Rheinheimera sp. BAL341</name>
    <dbReference type="NCBI Taxonomy" id="1708203"/>
    <lineage>
        <taxon>Bacteria</taxon>
        <taxon>Pseudomonadati</taxon>
        <taxon>Pseudomonadota</taxon>
        <taxon>Gammaproteobacteria</taxon>
        <taxon>Chromatiales</taxon>
        <taxon>Chromatiaceae</taxon>
        <taxon>Rheinheimera</taxon>
    </lineage>
</organism>
<sequence>MKVKFGIIVSLLLLSATAAAEKPDYSQQIQIDADNLVSIEESILTYKSNVVVTQGSIQLKADQLEINATAGKGNEIYIASGSPVTYSQMMADGTPVTAQANEMRYEPSSRTLTLSGDAQLSKNDSIVKASVIRYNLEKQDISAESDQSKRVTTIITPEEKNQP</sequence>